<dbReference type="eggNOG" id="ENOG5033BQV">
    <property type="taxonomic scope" value="Bacteria"/>
</dbReference>
<dbReference type="Pfam" id="PF07006">
    <property type="entry name" value="DUF1310"/>
    <property type="match status" value="1"/>
</dbReference>
<dbReference type="EMBL" id="ACKZ01000020">
    <property type="protein sequence ID" value="EEW36888.1"/>
    <property type="molecule type" value="Genomic_DNA"/>
</dbReference>
<dbReference type="GeneID" id="78411862"/>
<protein>
    <recommendedName>
        <fullName evidence="4">DUF1310 family protein</fullName>
    </recommendedName>
</protein>
<keyword evidence="1" id="KW-0812">Transmembrane</keyword>
<evidence type="ECO:0000313" key="2">
    <source>
        <dbReference type="EMBL" id="EEW36888.1"/>
    </source>
</evidence>
<accession>C8NGR1</accession>
<evidence type="ECO:0000313" key="3">
    <source>
        <dbReference type="Proteomes" id="UP000005926"/>
    </source>
</evidence>
<keyword evidence="3" id="KW-1185">Reference proteome</keyword>
<dbReference type="HOGENOM" id="CLU_107589_1_0_9"/>
<evidence type="ECO:0000256" key="1">
    <source>
        <dbReference type="SAM" id="Phobius"/>
    </source>
</evidence>
<gene>
    <name evidence="2" type="ORF">HMPREF0444_1106</name>
</gene>
<dbReference type="InterPro" id="IPR010738">
    <property type="entry name" value="DUF1310"/>
</dbReference>
<keyword evidence="1" id="KW-1133">Transmembrane helix</keyword>
<dbReference type="STRING" id="638301.HMPREF0444_1106"/>
<dbReference type="RefSeq" id="WP_005607274.1">
    <property type="nucleotide sequence ID" value="NZ_CP102283.1"/>
</dbReference>
<reference evidence="2 3" key="1">
    <citation type="submission" date="2009-08" db="EMBL/GenBank/DDBJ databases">
        <authorList>
            <person name="Muzny D."/>
            <person name="Qin X."/>
            <person name="Deng J."/>
            <person name="Jiang H."/>
            <person name="Liu Y."/>
            <person name="Qu J."/>
            <person name="Song X.-Z."/>
            <person name="Zhang L."/>
            <person name="Thornton R."/>
            <person name="Coyle M."/>
            <person name="Francisco L."/>
            <person name="Jackson L."/>
            <person name="Javaid M."/>
            <person name="Korchina V."/>
            <person name="Kovar C."/>
            <person name="Mata R."/>
            <person name="Mathew T."/>
            <person name="Ngo R."/>
            <person name="Nguyen L."/>
            <person name="Nguyen N."/>
            <person name="Okwuonu G."/>
            <person name="Ongeri F."/>
            <person name="Pham C."/>
            <person name="Simmons D."/>
            <person name="Wilczek-Boney K."/>
            <person name="Hale W."/>
            <person name="Jakkamsetti A."/>
            <person name="Pham P."/>
            <person name="Ruth R."/>
            <person name="San Lucas F."/>
            <person name="Warren J."/>
            <person name="Zhang J."/>
            <person name="Zhao Z."/>
            <person name="Zhou C."/>
            <person name="Zhu D."/>
            <person name="Lee S."/>
            <person name="Bess C."/>
            <person name="Blankenburg K."/>
            <person name="Forbes L."/>
            <person name="Fu Q."/>
            <person name="Gubbala S."/>
            <person name="Hirani K."/>
            <person name="Jayaseelan J.C."/>
            <person name="Lara F."/>
            <person name="Munidasa M."/>
            <person name="Palculict T."/>
            <person name="Patil S."/>
            <person name="Pu L.-L."/>
            <person name="Saada N."/>
            <person name="Tang L."/>
            <person name="Weissenberger G."/>
            <person name="Zhu Y."/>
            <person name="Hemphill L."/>
            <person name="Shang Y."/>
            <person name="Youmans B."/>
            <person name="Ayvaz T."/>
            <person name="Ross M."/>
            <person name="Santibanez J."/>
            <person name="Aqrawi P."/>
            <person name="Gross S."/>
            <person name="Joshi V."/>
            <person name="Fowler G."/>
            <person name="Nazareth L."/>
            <person name="Reid J."/>
            <person name="Worley K."/>
            <person name="Petrosino J."/>
            <person name="Highlander S."/>
            <person name="Gibbs R."/>
        </authorList>
    </citation>
    <scope>NUCLEOTIDE SEQUENCE [LARGE SCALE GENOMIC DNA]</scope>
    <source>
        <strain evidence="2 3">ATCC 49175</strain>
    </source>
</reference>
<feature type="transmembrane region" description="Helical" evidence="1">
    <location>
        <begin position="6"/>
        <end position="29"/>
    </location>
</feature>
<dbReference type="Proteomes" id="UP000005926">
    <property type="component" value="Unassembled WGS sequence"/>
</dbReference>
<proteinExistence type="predicted"/>
<name>C8NGR1_9LACT</name>
<dbReference type="Gene3D" id="3.10.450.130">
    <property type="entry name" value="folded 79 residue fragment of lin0334 like domains"/>
    <property type="match status" value="1"/>
</dbReference>
<comment type="caution">
    <text evidence="2">The sequence shown here is derived from an EMBL/GenBank/DDBJ whole genome shotgun (WGS) entry which is preliminary data.</text>
</comment>
<organism evidence="2 3">
    <name type="scientific">Granulicatella adiacens ATCC 49175</name>
    <dbReference type="NCBI Taxonomy" id="638301"/>
    <lineage>
        <taxon>Bacteria</taxon>
        <taxon>Bacillati</taxon>
        <taxon>Bacillota</taxon>
        <taxon>Bacilli</taxon>
        <taxon>Lactobacillales</taxon>
        <taxon>Carnobacteriaceae</taxon>
        <taxon>Granulicatella</taxon>
    </lineage>
</organism>
<evidence type="ECO:0008006" key="4">
    <source>
        <dbReference type="Google" id="ProtNLM"/>
    </source>
</evidence>
<dbReference type="AlphaFoldDB" id="C8NGR1"/>
<keyword evidence="1" id="KW-0472">Membrane</keyword>
<sequence>MKKKFSSGMLGIVAVIALIIGGFVTLNLVKKHEMVTLVQSAQVKESIENQLKDLDNKALEEGGAIESYEIDVESIQHNPMGGIYFKIYLNSNKKLSMSFSLTKNLNTGQFEHSSTGYSKEVSDLIKNKQ</sequence>